<dbReference type="RefSeq" id="WP_301216217.1">
    <property type="nucleotide sequence ID" value="NZ_JAROCB010000001.1"/>
</dbReference>
<dbReference type="InterPro" id="IPR015946">
    <property type="entry name" value="KH_dom-like_a/b"/>
</dbReference>
<name>A0ABT8IU25_9MICO</name>
<dbReference type="Pfam" id="PF02566">
    <property type="entry name" value="OsmC"/>
    <property type="match status" value="1"/>
</dbReference>
<organism evidence="1 2">
    <name type="scientific">Leifsonia virtsii</name>
    <dbReference type="NCBI Taxonomy" id="3035915"/>
    <lineage>
        <taxon>Bacteria</taxon>
        <taxon>Bacillati</taxon>
        <taxon>Actinomycetota</taxon>
        <taxon>Actinomycetes</taxon>
        <taxon>Micrococcales</taxon>
        <taxon>Microbacteriaceae</taxon>
        <taxon>Leifsonia</taxon>
    </lineage>
</organism>
<dbReference type="EMBL" id="JAROCB010000001">
    <property type="protein sequence ID" value="MDN4596291.1"/>
    <property type="molecule type" value="Genomic_DNA"/>
</dbReference>
<accession>A0ABT8IU25</accession>
<dbReference type="InterPro" id="IPR003718">
    <property type="entry name" value="OsmC/Ohr_fam"/>
</dbReference>
<dbReference type="PANTHER" id="PTHR42830">
    <property type="entry name" value="OSMOTICALLY INDUCIBLE FAMILY PROTEIN"/>
    <property type="match status" value="1"/>
</dbReference>
<dbReference type="SUPFAM" id="SSF82784">
    <property type="entry name" value="OsmC-like"/>
    <property type="match status" value="1"/>
</dbReference>
<evidence type="ECO:0000313" key="1">
    <source>
        <dbReference type="EMBL" id="MDN4596291.1"/>
    </source>
</evidence>
<keyword evidence="2" id="KW-1185">Reference proteome</keyword>
<reference evidence="1" key="1">
    <citation type="submission" date="2023-03" db="EMBL/GenBank/DDBJ databases">
        <title>MT1 and MT2 Draft Genomes of Novel Species.</title>
        <authorList>
            <person name="Venkateswaran K."/>
        </authorList>
    </citation>
    <scope>NUCLEOTIDE SEQUENCE</scope>
    <source>
        <strain evidence="1">F6_8S_P_1A</strain>
    </source>
</reference>
<protein>
    <submittedName>
        <fullName evidence="1">OsmC family protein</fullName>
    </submittedName>
</protein>
<comment type="caution">
    <text evidence="1">The sequence shown here is derived from an EMBL/GenBank/DDBJ whole genome shotgun (WGS) entry which is preliminary data.</text>
</comment>
<dbReference type="Gene3D" id="3.30.300.20">
    <property type="match status" value="1"/>
</dbReference>
<gene>
    <name evidence="1" type="ORF">P5G59_03985</name>
</gene>
<dbReference type="Proteomes" id="UP001174210">
    <property type="component" value="Unassembled WGS sequence"/>
</dbReference>
<dbReference type="PANTHER" id="PTHR42830:SF2">
    <property type="entry name" value="OSMC_OHR FAMILY PROTEIN"/>
    <property type="match status" value="1"/>
</dbReference>
<evidence type="ECO:0000313" key="2">
    <source>
        <dbReference type="Proteomes" id="UP001174210"/>
    </source>
</evidence>
<dbReference type="InterPro" id="IPR036102">
    <property type="entry name" value="OsmC/Ohrsf"/>
</dbReference>
<dbReference type="InterPro" id="IPR052707">
    <property type="entry name" value="OsmC_Ohr_Peroxiredoxin"/>
</dbReference>
<proteinExistence type="predicted"/>
<sequence length="157" mass="16915">MKLEHGYAIDLQWTGNRGEGTSGYKAYGRDHVVSAEGKHPIEGSADRVFFGDRDRWNPEELLLAALAQCHMLSYLAEAARAGLVVVGYTDAATGTMEQTANGGGHFTEATLRPRVTIADPAQRELAESLHAPAAEKCFIAASVNFPVHHVPETLTLA</sequence>